<evidence type="ECO:0000313" key="5">
    <source>
        <dbReference type="EMBL" id="NMO09767.1"/>
    </source>
</evidence>
<evidence type="ECO:0000256" key="3">
    <source>
        <dbReference type="ARBA" id="ARBA00023125"/>
    </source>
</evidence>
<evidence type="ECO:0000256" key="2">
    <source>
        <dbReference type="ARBA" id="ARBA00022747"/>
    </source>
</evidence>
<comment type="similarity">
    <text evidence="1">Belongs to the type-I restriction system S methylase family.</text>
</comment>
<organism evidence="5 6">
    <name type="scientific">Methanobacterium subterraneum</name>
    <dbReference type="NCBI Taxonomy" id="59277"/>
    <lineage>
        <taxon>Archaea</taxon>
        <taxon>Methanobacteriati</taxon>
        <taxon>Methanobacteriota</taxon>
        <taxon>Methanomada group</taxon>
        <taxon>Methanobacteria</taxon>
        <taxon>Methanobacteriales</taxon>
        <taxon>Methanobacteriaceae</taxon>
        <taxon>Methanobacterium</taxon>
    </lineage>
</organism>
<evidence type="ECO:0000259" key="4">
    <source>
        <dbReference type="Pfam" id="PF01420"/>
    </source>
</evidence>
<dbReference type="PANTHER" id="PTHR30408:SF12">
    <property type="entry name" value="TYPE I RESTRICTION ENZYME MJAVIII SPECIFICITY SUBUNIT"/>
    <property type="match status" value="1"/>
</dbReference>
<dbReference type="GO" id="GO:0009307">
    <property type="term" value="P:DNA restriction-modification system"/>
    <property type="evidence" value="ECO:0007669"/>
    <property type="project" value="UniProtKB-KW"/>
</dbReference>
<dbReference type="Pfam" id="PF01420">
    <property type="entry name" value="Methylase_S"/>
    <property type="match status" value="2"/>
</dbReference>
<dbReference type="InterPro" id="IPR044946">
    <property type="entry name" value="Restrct_endonuc_typeI_TRD_sf"/>
</dbReference>
<proteinExistence type="inferred from homology"/>
<feature type="domain" description="Type I restriction modification DNA specificity" evidence="4">
    <location>
        <begin position="19"/>
        <end position="189"/>
    </location>
</feature>
<reference evidence="5 6" key="1">
    <citation type="submission" date="2020-04" db="EMBL/GenBank/DDBJ databases">
        <title>Draft genome of Methanobacterium subterraneum isolated from animal feces.</title>
        <authorList>
            <person name="Ouboter H.T."/>
            <person name="Berger S."/>
            <person name="Gungor E."/>
            <person name="Jetten M.S.M."/>
            <person name="Welte C.U."/>
        </authorList>
    </citation>
    <scope>NUCLEOTIDE SEQUENCE [LARGE SCALE GENOMIC DNA]</scope>
    <source>
        <strain evidence="5">HO_2020</strain>
    </source>
</reference>
<feature type="domain" description="Type I restriction modification DNA specificity" evidence="4">
    <location>
        <begin position="259"/>
        <end position="411"/>
    </location>
</feature>
<dbReference type="SUPFAM" id="SSF116734">
    <property type="entry name" value="DNA methylase specificity domain"/>
    <property type="match status" value="2"/>
</dbReference>
<evidence type="ECO:0000256" key="1">
    <source>
        <dbReference type="ARBA" id="ARBA00010923"/>
    </source>
</evidence>
<dbReference type="Gene3D" id="3.90.220.20">
    <property type="entry name" value="DNA methylase specificity domains"/>
    <property type="match status" value="2"/>
</dbReference>
<gene>
    <name evidence="5" type="ORF">HG719_07980</name>
</gene>
<protein>
    <recommendedName>
        <fullName evidence="4">Type I restriction modification DNA specificity domain-containing protein</fullName>
    </recommendedName>
</protein>
<dbReference type="PANTHER" id="PTHR30408">
    <property type="entry name" value="TYPE-1 RESTRICTION ENZYME ECOKI SPECIFICITY PROTEIN"/>
    <property type="match status" value="1"/>
</dbReference>
<dbReference type="CDD" id="cd17279">
    <property type="entry name" value="RMtype1_S_BmuCF2ORF3362P_TRD1-CR1_like"/>
    <property type="match status" value="1"/>
</dbReference>
<dbReference type="Gene3D" id="1.10.287.1120">
    <property type="entry name" value="Bipartite methylase S protein"/>
    <property type="match status" value="1"/>
</dbReference>
<dbReference type="AlphaFoldDB" id="A0A7K4DMQ3"/>
<dbReference type="InterPro" id="IPR052021">
    <property type="entry name" value="Type-I_RS_S_subunit"/>
</dbReference>
<comment type="caution">
    <text evidence="5">The sequence shown here is derived from an EMBL/GenBank/DDBJ whole genome shotgun (WGS) entry which is preliminary data.</text>
</comment>
<dbReference type="EMBL" id="JABBYL010000029">
    <property type="protein sequence ID" value="NMO09767.1"/>
    <property type="molecule type" value="Genomic_DNA"/>
</dbReference>
<name>A0A7K4DMQ3_9EURY</name>
<keyword evidence="3" id="KW-0238">DNA-binding</keyword>
<dbReference type="CDD" id="cd17521">
    <property type="entry name" value="RMtype1_S_Sau13435ORF2165P_TRD2-CR2_like"/>
    <property type="match status" value="1"/>
</dbReference>
<evidence type="ECO:0000313" key="6">
    <source>
        <dbReference type="Proteomes" id="UP000591058"/>
    </source>
</evidence>
<dbReference type="Proteomes" id="UP000591058">
    <property type="component" value="Unassembled WGS sequence"/>
</dbReference>
<accession>A0A7K4DMQ3</accession>
<keyword evidence="2" id="KW-0680">Restriction system</keyword>
<dbReference type="InterPro" id="IPR000055">
    <property type="entry name" value="Restrct_endonuc_typeI_TRD"/>
</dbReference>
<sequence>MKLKPYPQYKRSKDFGVVPSHWKIKRIKNLFNVFNGSTPNPNEENWEGNIVWTTPDDLGKLEGAYIIDSSRRITSKGYQSCGTNLVPKGSIIISSRAPIGHMGIASVDLCTNQGCKSLVPIIEFNNEYFYYLLESNKSNLQSLGQGATFTELSSSNLKSMAIIEPVLEEQNQIAEFLDKKISEIDLTIEKDTRLIELFKEKRTALINHVVTKGLDPTVKMKDSGVEWIGEIPEEWNINRLKFLTATKAQYGANEEPEFNENKFDYRYVRITDVNNNGGLKKDSLAYLSRENARGFVLDEGDVLFARSGATVGKVYYYSSNDGNCCFAGYMIRYVANDELLEPRFLLYYSLSKSYKEWIKIVSTQSTIENVSAEKYDELDIPTPKISQQRQIVKFLDYEIPQIDEIILKIEEKISLLEEYKKSLIHHVVTGKVDVREVAV</sequence>
<dbReference type="RefSeq" id="WP_169032823.1">
    <property type="nucleotide sequence ID" value="NZ_JABBYL010000029.1"/>
</dbReference>
<dbReference type="GO" id="GO:0003677">
    <property type="term" value="F:DNA binding"/>
    <property type="evidence" value="ECO:0007669"/>
    <property type="project" value="UniProtKB-KW"/>
</dbReference>